<dbReference type="CDD" id="cd20335">
    <property type="entry name" value="BRcat_RBR"/>
    <property type="match status" value="1"/>
</dbReference>
<gene>
    <name evidence="13" type="ORF">CPELLU_LOCUS12992</name>
</gene>
<evidence type="ECO:0000256" key="3">
    <source>
        <dbReference type="ARBA" id="ARBA00022679"/>
    </source>
</evidence>
<evidence type="ECO:0000259" key="11">
    <source>
        <dbReference type="PROSITE" id="PS50089"/>
    </source>
</evidence>
<reference evidence="13" key="1">
    <citation type="submission" date="2021-06" db="EMBL/GenBank/DDBJ databases">
        <authorList>
            <person name="Kallberg Y."/>
            <person name="Tangrot J."/>
            <person name="Rosling A."/>
        </authorList>
    </citation>
    <scope>NUCLEOTIDE SEQUENCE</scope>
    <source>
        <strain evidence="13">FL966</strain>
    </source>
</reference>
<dbReference type="PANTHER" id="PTHR11685">
    <property type="entry name" value="RBR FAMILY RING FINGER AND IBR DOMAIN-CONTAINING"/>
    <property type="match status" value="1"/>
</dbReference>
<dbReference type="EMBL" id="CAJVQA010013239">
    <property type="protein sequence ID" value="CAG8722721.1"/>
    <property type="molecule type" value="Genomic_DNA"/>
</dbReference>
<dbReference type="Gene3D" id="1.20.120.1750">
    <property type="match status" value="1"/>
</dbReference>
<evidence type="ECO:0000256" key="6">
    <source>
        <dbReference type="ARBA" id="ARBA00022771"/>
    </source>
</evidence>
<comment type="catalytic activity">
    <reaction evidence="1">
        <text>[E2 ubiquitin-conjugating enzyme]-S-ubiquitinyl-L-cysteine + [acceptor protein]-L-lysine = [E2 ubiquitin-conjugating enzyme]-L-cysteine + [acceptor protein]-N(6)-ubiquitinyl-L-lysine.</text>
        <dbReference type="EC" id="2.3.2.31"/>
    </reaction>
</comment>
<evidence type="ECO:0000256" key="5">
    <source>
        <dbReference type="ARBA" id="ARBA00022737"/>
    </source>
</evidence>
<dbReference type="InterPro" id="IPR005036">
    <property type="entry name" value="CBM21_dom"/>
</dbReference>
<accession>A0A9N9I7K3</accession>
<dbReference type="FunFam" id="3.30.40.10:FF:000137">
    <property type="entry name" value="RanBP-type and C3HC4-type zinc finger-containing protein 1"/>
    <property type="match status" value="1"/>
</dbReference>
<dbReference type="InterPro" id="IPR044066">
    <property type="entry name" value="TRIAD_supradom"/>
</dbReference>
<keyword evidence="14" id="KW-1185">Reference proteome</keyword>
<keyword evidence="7" id="KW-0833">Ubl conjugation pathway</keyword>
<dbReference type="PROSITE" id="PS50089">
    <property type="entry name" value="ZF_RING_2"/>
    <property type="match status" value="1"/>
</dbReference>
<keyword evidence="8" id="KW-0862">Zinc</keyword>
<dbReference type="Proteomes" id="UP000789759">
    <property type="component" value="Unassembled WGS sequence"/>
</dbReference>
<keyword evidence="3" id="KW-0808">Transferase</keyword>
<feature type="domain" description="RING-type" evidence="12">
    <location>
        <begin position="128"/>
        <end position="397"/>
    </location>
</feature>
<proteinExistence type="predicted"/>
<dbReference type="InterPro" id="IPR013083">
    <property type="entry name" value="Znf_RING/FYVE/PHD"/>
</dbReference>
<dbReference type="Gene3D" id="2.60.40.2440">
    <property type="entry name" value="Carbohydrate binding type-21 domain"/>
    <property type="match status" value="1"/>
</dbReference>
<dbReference type="Pfam" id="PF01485">
    <property type="entry name" value="IBR"/>
    <property type="match status" value="1"/>
</dbReference>
<dbReference type="Pfam" id="PF22191">
    <property type="entry name" value="IBR_1"/>
    <property type="match status" value="1"/>
</dbReference>
<feature type="region of interest" description="Disordered" evidence="10">
    <location>
        <begin position="338"/>
        <end position="357"/>
    </location>
</feature>
<organism evidence="13 14">
    <name type="scientific">Cetraspora pellucida</name>
    <dbReference type="NCBI Taxonomy" id="1433469"/>
    <lineage>
        <taxon>Eukaryota</taxon>
        <taxon>Fungi</taxon>
        <taxon>Fungi incertae sedis</taxon>
        <taxon>Mucoromycota</taxon>
        <taxon>Glomeromycotina</taxon>
        <taxon>Glomeromycetes</taxon>
        <taxon>Diversisporales</taxon>
        <taxon>Gigasporaceae</taxon>
        <taxon>Cetraspora</taxon>
    </lineage>
</organism>
<dbReference type="PROSITE" id="PS51873">
    <property type="entry name" value="TRIAD"/>
    <property type="match status" value="1"/>
</dbReference>
<evidence type="ECO:0000256" key="8">
    <source>
        <dbReference type="ARBA" id="ARBA00022833"/>
    </source>
</evidence>
<dbReference type="InterPro" id="IPR001841">
    <property type="entry name" value="Znf_RING"/>
</dbReference>
<dbReference type="InterPro" id="IPR038175">
    <property type="entry name" value="CBM21_dom_sf"/>
</dbReference>
<name>A0A9N9I7K3_9GLOM</name>
<evidence type="ECO:0000256" key="2">
    <source>
        <dbReference type="ARBA" id="ARBA00012251"/>
    </source>
</evidence>
<feature type="domain" description="RING-type" evidence="11">
    <location>
        <begin position="132"/>
        <end position="184"/>
    </location>
</feature>
<dbReference type="GO" id="GO:0016567">
    <property type="term" value="P:protein ubiquitination"/>
    <property type="evidence" value="ECO:0007669"/>
    <property type="project" value="InterPro"/>
</dbReference>
<evidence type="ECO:0000256" key="9">
    <source>
        <dbReference type="PROSITE-ProRule" id="PRU00175"/>
    </source>
</evidence>
<evidence type="ECO:0000313" key="13">
    <source>
        <dbReference type="EMBL" id="CAG8722721.1"/>
    </source>
</evidence>
<evidence type="ECO:0000313" key="14">
    <source>
        <dbReference type="Proteomes" id="UP000789759"/>
    </source>
</evidence>
<dbReference type="InterPro" id="IPR031127">
    <property type="entry name" value="E3_UB_ligase_RBR"/>
</dbReference>
<keyword evidence="4" id="KW-0479">Metal-binding</keyword>
<evidence type="ECO:0000256" key="1">
    <source>
        <dbReference type="ARBA" id="ARBA00001798"/>
    </source>
</evidence>
<dbReference type="Gene3D" id="3.30.40.10">
    <property type="entry name" value="Zinc/RING finger domain, C3HC4 (zinc finger)"/>
    <property type="match status" value="1"/>
</dbReference>
<dbReference type="EC" id="2.3.2.31" evidence="2"/>
<protein>
    <recommendedName>
        <fullName evidence="2">RBR-type E3 ubiquitin transferase</fullName>
        <ecNumber evidence="2">2.3.2.31</ecNumber>
    </recommendedName>
</protein>
<dbReference type="GO" id="GO:0008270">
    <property type="term" value="F:zinc ion binding"/>
    <property type="evidence" value="ECO:0007669"/>
    <property type="project" value="UniProtKB-KW"/>
</dbReference>
<dbReference type="OrthoDB" id="1431934at2759"/>
<evidence type="ECO:0000256" key="7">
    <source>
        <dbReference type="ARBA" id="ARBA00022786"/>
    </source>
</evidence>
<dbReference type="AlphaFoldDB" id="A0A9N9I7K3"/>
<dbReference type="GO" id="GO:0061630">
    <property type="term" value="F:ubiquitin protein ligase activity"/>
    <property type="evidence" value="ECO:0007669"/>
    <property type="project" value="UniProtKB-EC"/>
</dbReference>
<dbReference type="InterPro" id="IPR002867">
    <property type="entry name" value="IBR_dom"/>
</dbReference>
<comment type="caution">
    <text evidence="13">The sequence shown here is derived from an EMBL/GenBank/DDBJ whole genome shotgun (WGS) entry which is preliminary data.</text>
</comment>
<evidence type="ECO:0000256" key="10">
    <source>
        <dbReference type="SAM" id="MobiDB-lite"/>
    </source>
</evidence>
<evidence type="ECO:0000256" key="4">
    <source>
        <dbReference type="ARBA" id="ARBA00022723"/>
    </source>
</evidence>
<evidence type="ECO:0000259" key="12">
    <source>
        <dbReference type="PROSITE" id="PS51873"/>
    </source>
</evidence>
<keyword evidence="6 9" id="KW-0863">Zinc-finger</keyword>
<keyword evidence="5" id="KW-0677">Repeat</keyword>
<sequence>MDNGVFVESIKVVDEVDDMINLEGKIVIHKVSNGRKKVSIDYTTDLWETYDNVVANKSGSHSPEKDLYLFELSIFKNPNIPLFIEFAVKCDVAGSTFWTNGYQYIYDENVTQKEVFYNEFGLSNPAEKRNECIICIEQVDPDDFINVTDQCNHENNMCRECVQKHIKTEVSDKGNFEILCPEDECRKKLQEHDIKKFADEETFKRYERLNLLFALSQVQDFHWCTNQGCDSGQIHDEGDAAPIMTCTNCGQKSCVLHDLPIDNNRLSCPECERVGPTPPNEEEMTEVKPKKKYFSMFKFKTEKKNPEPSQALLELEIEERNTELALKIIKERKNAELRKQNDEQKRNSMVQKQEQKSENFMRRLKKCPVCTSKIQKSGGCDHMKCGNPLCRHEFCWM</sequence>
<dbReference type="Pfam" id="PF03370">
    <property type="entry name" value="CBM_21"/>
    <property type="match status" value="1"/>
</dbReference>
<dbReference type="SUPFAM" id="SSF57850">
    <property type="entry name" value="RING/U-box"/>
    <property type="match status" value="3"/>
</dbReference>